<evidence type="ECO:0000313" key="12">
    <source>
        <dbReference type="EMBL" id="THC80301.1"/>
    </source>
</evidence>
<evidence type="ECO:0000313" key="9">
    <source>
        <dbReference type="EMBL" id="NZA04453.1"/>
    </source>
</evidence>
<dbReference type="PIRSF" id="PIRSF006483">
    <property type="entry name" value="Membrane_protein_YitT"/>
    <property type="match status" value="1"/>
</dbReference>
<reference evidence="8 16" key="4">
    <citation type="submission" date="2020-06" db="EMBL/GenBank/DDBJ databases">
        <title>Lactobacillus rhamnosus QC,genome.</title>
        <authorList>
            <person name="Yi H."/>
            <person name="Jin M."/>
        </authorList>
    </citation>
    <scope>NUCLEOTIDE SEQUENCE [LARGE SCALE GENOMIC DNA]</scope>
    <source>
        <strain evidence="8 16">QC</strain>
    </source>
</reference>
<evidence type="ECO:0000256" key="3">
    <source>
        <dbReference type="ARBA" id="ARBA00022692"/>
    </source>
</evidence>
<dbReference type="EMBL" id="PKJX01000001">
    <property type="protein sequence ID" value="PLA58404.1"/>
    <property type="molecule type" value="Genomic_DNA"/>
</dbReference>
<comment type="subcellular location">
    <subcellularLocation>
        <location evidence="1">Cell membrane</location>
        <topology evidence="1">Multi-pass membrane protein</topology>
    </subcellularLocation>
</comment>
<accession>A0A0J6XA80</accession>
<evidence type="ECO:0000256" key="1">
    <source>
        <dbReference type="ARBA" id="ARBA00004651"/>
    </source>
</evidence>
<evidence type="ECO:0000313" key="11">
    <source>
        <dbReference type="EMBL" id="PLA58404.1"/>
    </source>
</evidence>
<evidence type="ECO:0000256" key="5">
    <source>
        <dbReference type="ARBA" id="ARBA00023136"/>
    </source>
</evidence>
<keyword evidence="3 6" id="KW-0812">Transmembrane</keyword>
<keyword evidence="4 6" id="KW-1133">Transmembrane helix</keyword>
<dbReference type="InterPro" id="IPR051461">
    <property type="entry name" value="UPF0750_membrane"/>
</dbReference>
<feature type="transmembrane region" description="Helical" evidence="6">
    <location>
        <begin position="7"/>
        <end position="28"/>
    </location>
</feature>
<dbReference type="Proteomes" id="UP000234212">
    <property type="component" value="Unassembled WGS sequence"/>
</dbReference>
<comment type="caution">
    <text evidence="8">The sequence shown here is derived from an EMBL/GenBank/DDBJ whole genome shotgun (WGS) entry which is preliminary data.</text>
</comment>
<dbReference type="PANTHER" id="PTHR33545:SF10">
    <property type="entry name" value="UPF0750 MEMBRANE PROTEIN YPJC"/>
    <property type="match status" value="1"/>
</dbReference>
<reference evidence="10 13" key="1">
    <citation type="submission" date="2017-01" db="EMBL/GenBank/DDBJ databases">
        <title>In silico prediction, in vitro antibacterial spectrum and physicochemical properties of a putative bacteriocin produced by Lactobacillus rhamnosus strain L156.4.</title>
        <authorList>
            <person name="Silveira A.M."/>
            <person name="Monteiro A.S."/>
            <person name="Santos V.L."/>
            <person name="Nicoli J.R."/>
            <person name="Azevedo V."/>
            <person name="Soares S.C."/>
            <person name="Castro-Oliveira L."/>
            <person name="Dias-Souza M.V."/>
            <person name="Nardi R.M."/>
        </authorList>
    </citation>
    <scope>NUCLEOTIDE SEQUENCE [LARGE SCALE GENOMIC DNA]</scope>
    <source>
        <strain evidence="10 13">L156.4</strain>
    </source>
</reference>
<proteinExistence type="predicted"/>
<feature type="transmembrane region" description="Helical" evidence="6">
    <location>
        <begin position="108"/>
        <end position="127"/>
    </location>
</feature>
<gene>
    <name evidence="10" type="ORF">BWR10_06655</name>
    <name evidence="11" type="ORF">CYJ91_02325</name>
    <name evidence="12" type="ORF">E6L36_07760</name>
    <name evidence="9" type="ORF">H0N82_04850</name>
    <name evidence="8" type="ORF">HWN39_01280</name>
</gene>
<dbReference type="EMBL" id="MTJY01000027">
    <property type="protein sequence ID" value="ONN74921.1"/>
    <property type="molecule type" value="Genomic_DNA"/>
</dbReference>
<feature type="transmembrane region" description="Helical" evidence="6">
    <location>
        <begin position="77"/>
        <end position="96"/>
    </location>
</feature>
<accession>A0A2A5L9H7</accession>
<dbReference type="GeneID" id="69831873"/>
<dbReference type="Proteomes" id="UP000552935">
    <property type="component" value="Unassembled WGS sequence"/>
</dbReference>
<dbReference type="eggNOG" id="COG1284">
    <property type="taxonomic scope" value="Bacteria"/>
</dbReference>
<evidence type="ECO:0000259" key="7">
    <source>
        <dbReference type="Pfam" id="PF10035"/>
    </source>
</evidence>
<dbReference type="EMBL" id="JABXWP010000002">
    <property type="protein sequence ID" value="NVO87126.1"/>
    <property type="molecule type" value="Genomic_DNA"/>
</dbReference>
<keyword evidence="5 6" id="KW-0472">Membrane</keyword>
<dbReference type="InterPro" id="IPR003740">
    <property type="entry name" value="YitT"/>
</dbReference>
<dbReference type="InterPro" id="IPR019264">
    <property type="entry name" value="DUF2179"/>
</dbReference>
<dbReference type="Pfam" id="PF10035">
    <property type="entry name" value="DUF2179"/>
    <property type="match status" value="1"/>
</dbReference>
<dbReference type="Pfam" id="PF02588">
    <property type="entry name" value="YitT_membrane"/>
    <property type="match status" value="1"/>
</dbReference>
<evidence type="ECO:0000313" key="10">
    <source>
        <dbReference type="EMBL" id="ONN74921.1"/>
    </source>
</evidence>
<dbReference type="EMBL" id="JACCKI010000002">
    <property type="protein sequence ID" value="NZA04453.1"/>
    <property type="molecule type" value="Genomic_DNA"/>
</dbReference>
<keyword evidence="2" id="KW-1003">Cell membrane</keyword>
<dbReference type="OMA" id="PFYYLAF"/>
<feature type="transmembrane region" description="Helical" evidence="6">
    <location>
        <begin position="48"/>
        <end position="70"/>
    </location>
</feature>
<evidence type="ECO:0000256" key="2">
    <source>
        <dbReference type="ARBA" id="ARBA00022475"/>
    </source>
</evidence>
<protein>
    <submittedName>
        <fullName evidence="8">YitT family protein</fullName>
    </submittedName>
</protein>
<reference evidence="9 17" key="5">
    <citation type="submission" date="2020-07" db="EMBL/GenBank/DDBJ databases">
        <title>Organ Donor 1.</title>
        <authorList>
            <person name="Marsh A.J."/>
            <person name="Azcarate-Peril M.A."/>
        </authorList>
    </citation>
    <scope>NUCLEOTIDE SEQUENCE [LARGE SCALE GENOMIC DNA]</scope>
    <source>
        <strain evidence="9 17">AMC0712</strain>
    </source>
</reference>
<organism evidence="8 16">
    <name type="scientific">Lacticaseibacillus rhamnosus</name>
    <name type="common">Lactobacillus rhamnosus</name>
    <dbReference type="NCBI Taxonomy" id="47715"/>
    <lineage>
        <taxon>Bacteria</taxon>
        <taxon>Bacillati</taxon>
        <taxon>Bacillota</taxon>
        <taxon>Bacilli</taxon>
        <taxon>Lactobacillales</taxon>
        <taxon>Lactobacillaceae</taxon>
        <taxon>Lacticaseibacillus</taxon>
    </lineage>
</organism>
<dbReference type="EMBL" id="SSHM01000001">
    <property type="protein sequence ID" value="THC80301.1"/>
    <property type="molecule type" value="Genomic_DNA"/>
</dbReference>
<dbReference type="Gene3D" id="3.30.70.120">
    <property type="match status" value="1"/>
</dbReference>
<dbReference type="Proteomes" id="UP000307517">
    <property type="component" value="Unassembled WGS sequence"/>
</dbReference>
<reference evidence="11 14" key="2">
    <citation type="submission" date="2017-12" db="EMBL/GenBank/DDBJ databases">
        <title>Phylogenetic diversity of female urinary microbiome.</title>
        <authorList>
            <person name="Thomas-White K."/>
            <person name="Wolfe A.J."/>
        </authorList>
    </citation>
    <scope>NUCLEOTIDE SEQUENCE [LARGE SCALE GENOMIC DNA]</scope>
    <source>
        <strain evidence="11 14">UMB0004</strain>
    </source>
</reference>
<evidence type="ECO:0000256" key="6">
    <source>
        <dbReference type="SAM" id="Phobius"/>
    </source>
</evidence>
<dbReference type="CDD" id="cd16380">
    <property type="entry name" value="YitT_C"/>
    <property type="match status" value="1"/>
</dbReference>
<evidence type="ECO:0000313" key="17">
    <source>
        <dbReference type="Proteomes" id="UP000552935"/>
    </source>
</evidence>
<feature type="domain" description="DUF2179" evidence="7">
    <location>
        <begin position="222"/>
        <end position="276"/>
    </location>
</feature>
<evidence type="ECO:0000313" key="15">
    <source>
        <dbReference type="Proteomes" id="UP000307517"/>
    </source>
</evidence>
<dbReference type="Proteomes" id="UP000542889">
    <property type="component" value="Unassembled WGS sequence"/>
</dbReference>
<dbReference type="GO" id="GO:0005886">
    <property type="term" value="C:plasma membrane"/>
    <property type="evidence" value="ECO:0007669"/>
    <property type="project" value="UniProtKB-SubCell"/>
</dbReference>
<dbReference type="Proteomes" id="UP000189067">
    <property type="component" value="Unassembled WGS sequence"/>
</dbReference>
<sequence length="292" mass="32150">MSRNTRIGLDLLVITLGCALYGFGLVYINIANHLAEGGVTGITLLIRYWWGLDPAYSTVLLNIPLLIVGYKFLGKRALAYTIYGTLMLSAWLWIWQRVPLSIDIHHDLFISGVLAGLFGGFGSGIIYRHGGTTGGTDVVARILEQQTGVPMGRTLLIFDAIVLTVSLTYLNIELMMYTLLGAYVFSRIVNFTLDGAYAAKGVLVVSDHSQAIATAIMDELERGTTFLHAEGGFAHDRKQVVYAVVASSEIAHTKRLIEAIDPRAFISILDVHEALGEGFTYQKKRRRLLFGH</sequence>
<dbReference type="InterPro" id="IPR015867">
    <property type="entry name" value="N-reg_PII/ATP_PRibTrfase_C"/>
</dbReference>
<name>A0A2A5L9H7_LACRH</name>
<evidence type="ECO:0000313" key="16">
    <source>
        <dbReference type="Proteomes" id="UP000542889"/>
    </source>
</evidence>
<evidence type="ECO:0000313" key="13">
    <source>
        <dbReference type="Proteomes" id="UP000189067"/>
    </source>
</evidence>
<reference evidence="12 15" key="3">
    <citation type="submission" date="2019-04" db="EMBL/GenBank/DDBJ databases">
        <title>Genome Announcement to Ensure Probiotic Safety of Lactobacillus rhamnosus UBLR-58.</title>
        <authorList>
            <person name="Sulthana A."/>
            <person name="Lakshmi S.G."/>
            <person name="Madempudi R.S."/>
        </authorList>
    </citation>
    <scope>NUCLEOTIDE SEQUENCE [LARGE SCALE GENOMIC DNA]</scope>
    <source>
        <strain evidence="12 15">UBLR-58</strain>
    </source>
</reference>
<evidence type="ECO:0000256" key="4">
    <source>
        <dbReference type="ARBA" id="ARBA00022989"/>
    </source>
</evidence>
<dbReference type="AlphaFoldDB" id="A0A2A5L9H7"/>
<feature type="transmembrane region" description="Helical" evidence="6">
    <location>
        <begin position="148"/>
        <end position="168"/>
    </location>
</feature>
<dbReference type="RefSeq" id="WP_005686424.1">
    <property type="nucleotide sequence ID" value="NZ_BSWG01000024.1"/>
</dbReference>
<evidence type="ECO:0000313" key="14">
    <source>
        <dbReference type="Proteomes" id="UP000234212"/>
    </source>
</evidence>
<evidence type="ECO:0000313" key="8">
    <source>
        <dbReference type="EMBL" id="NVO87126.1"/>
    </source>
</evidence>
<dbReference type="PANTHER" id="PTHR33545">
    <property type="entry name" value="UPF0750 MEMBRANE PROTEIN YITT-RELATED"/>
    <property type="match status" value="1"/>
</dbReference>